<organism evidence="2 3">
    <name type="scientific">Rufibacter latericius</name>
    <dbReference type="NCBI Taxonomy" id="2487040"/>
    <lineage>
        <taxon>Bacteria</taxon>
        <taxon>Pseudomonadati</taxon>
        <taxon>Bacteroidota</taxon>
        <taxon>Cytophagia</taxon>
        <taxon>Cytophagales</taxon>
        <taxon>Hymenobacteraceae</taxon>
        <taxon>Rufibacter</taxon>
    </lineage>
</organism>
<dbReference type="InterPro" id="IPR026444">
    <property type="entry name" value="Secre_tail"/>
</dbReference>
<dbReference type="Pfam" id="PF18962">
    <property type="entry name" value="Por_Secre_tail"/>
    <property type="match status" value="1"/>
</dbReference>
<evidence type="ECO:0000259" key="1">
    <source>
        <dbReference type="Pfam" id="PF18962"/>
    </source>
</evidence>
<dbReference type="Proteomes" id="UP000272117">
    <property type="component" value="Unassembled WGS sequence"/>
</dbReference>
<dbReference type="RefSeq" id="WP_123125318.1">
    <property type="nucleotide sequence ID" value="NZ_RJJD01000001.1"/>
</dbReference>
<dbReference type="NCBIfam" id="TIGR04183">
    <property type="entry name" value="Por_Secre_tail"/>
    <property type="match status" value="1"/>
</dbReference>
<protein>
    <submittedName>
        <fullName evidence="2">T9SS C-terminal target domain-containing protein</fullName>
    </submittedName>
</protein>
<feature type="domain" description="Secretion system C-terminal sorting" evidence="1">
    <location>
        <begin position="1506"/>
        <end position="1578"/>
    </location>
</feature>
<dbReference type="EMBL" id="RJJD01000001">
    <property type="protein sequence ID" value="RNI31416.1"/>
    <property type="molecule type" value="Genomic_DNA"/>
</dbReference>
<dbReference type="CDD" id="cd11304">
    <property type="entry name" value="Cadherin_repeat"/>
    <property type="match status" value="1"/>
</dbReference>
<dbReference type="OrthoDB" id="1121493at2"/>
<gene>
    <name evidence="2" type="ORF">EFB08_02520</name>
</gene>
<comment type="caution">
    <text evidence="2">The sequence shown here is derived from an EMBL/GenBank/DDBJ whole genome shotgun (WGS) entry which is preliminary data.</text>
</comment>
<evidence type="ECO:0000313" key="2">
    <source>
        <dbReference type="EMBL" id="RNI31416.1"/>
    </source>
</evidence>
<evidence type="ECO:0000313" key="3">
    <source>
        <dbReference type="Proteomes" id="UP000272117"/>
    </source>
</evidence>
<accession>A0A3M9N114</accession>
<reference evidence="2 3" key="1">
    <citation type="submission" date="2018-11" db="EMBL/GenBank/DDBJ databases">
        <title>Rufibacter latericius sp. nov., isolated from water in Baiyang Lake.</title>
        <authorList>
            <person name="Yang Y."/>
        </authorList>
    </citation>
    <scope>NUCLEOTIDE SEQUENCE [LARGE SCALE GENOMIC DNA]</scope>
    <source>
        <strain evidence="2 3">R-22-1c-1</strain>
    </source>
</reference>
<keyword evidence="3" id="KW-1185">Reference proteome</keyword>
<proteinExistence type="predicted"/>
<name>A0A3M9N114_9BACT</name>
<sequence>MQHLSLLKECKRSLYLSNIAIFILFCSLLPLSVFARVAPAAEAQPIHSNESFMPQRARLSSGLTTQAPFLGTTIYITSSKRWSDITTGTALGGEPSLNDVIVVSNGATLTVNNTRAKCASISIGAGGSSSTGNGTLILNPNTMLVCAGNIIVGGTSSYGTINVGSESFLKVGGAFTKIGANSTVTTGTGSLIEYNGSAPQVILETIPYHHLTLSGSGEKTLVNSTLSKALTVNGNFTMNLNAGVAFGFVDGAGSGTLKVKGDFNLNGGSFLMKRNAGSALVEVTGNFNKTSGALNQRGNGVGSSIITVGGNFSHTGGTYNMSNAAAPGVLNVAGNFTQAASNLTESGIGGGQIFFNGKTEQSFNRTTDIDNNIDFTVRTGAIVNFGTATLTNTSTDAGPDGPGFTLESGGTIITAHNLGLAGSIQVSGPKSFSSSANYEFRGSNTGTFATTPAANTVNNLVVNRSSGLTLDQSFTVNGNLDFKSGSVTLANPKLQVTIGAGGNIINEGPTKYLSGKLARSFSGTGSIEFPVGENEHYRTLSLNYANVSGTSTVIAEQFETGFGGTFPSGVSALGSRFWRLTQIGGSSLTYSITLDGTGTNPDGEVKILKYNAGNSTPISLHATTGAGSKYTASGLDSFGDFVLVQVTNQAPRISEVSKSGEEDNAVMFAASDFTGSFSDSEEDNLQKVRIASLPLSSAGILNLGTIPVTVGQEIATADVSKLSFIPAKNFNGTASFTWNGFDGVTYASGAEKVILTIDAVNDAPSFTIANPAETKEDAGPQALPGFATAINDGDGGERVQNLIFTIIGNSNPGLFSVAPAIDETGKLTFTSADNGSGEATITIKLEDNGGTANGGVDVSAQQEFVITVTPVNDQPTLGAIANPSAIEEDADEQTIDLSGIGAGAPNENQALAVTATSNNTLLIAHPTVEYTSAAETGSLKYTPVANAYGTALITVRVSDGSAENGFVEKSFTVTINAVNDAPSFTKGADQEVNEDAGVRTINAWATALSAGQSNESAQKLDFIVTNDNNELFSTQPAVSANGTLSYTLASNAHGTASVSVKIKDDGGTANGGKDESALQSFTITVNPVNDAPVVANNRLTQSSQYSNLIAPVTITATDVDNAFDELSATASWKLKNAAAFSPGLGNTGLSLTNETGSWSLAGKALLAPGTYTIRVAITDGTVSSANNSGYTDFDIVVTPETSIVTYSGLSYFSTANASSNSAIITLSATVTDVADAHRGDIRNARVTFRSGSITGPVLGASKIQPVLINGADATVGTVSTTFTYALSNTDFANKGTTLLVYAVVEDFYTGNNCTDPGSVTVSVPGSDAVTGGGFLSLTNSIGAYAGTNGTKTNFGFSMKFNKNGGSAKGQCNIIIRSNNKVYQIKSNAINSLSTSGKFGNFSTKATLTDITNPSNPVSLGGNLDLLVDMYDVSNGGQNDELSISLKNGSTILFSSNWTGATTARKVLGGGNVQVQNGITTSITTQQVAATIAEPIAGIQEATLAAYPNPFQDQATIQFAFDTDEEYTLTVYSANGALVKSLKPGKAQAKKLVQVQWGEANTPAGVYIVRLASAAGAKTIRIVRQ</sequence>